<dbReference type="Proteomes" id="UP000000493">
    <property type="component" value="Chromosome"/>
</dbReference>
<accession>A0A7U4E4G7</accession>
<protein>
    <recommendedName>
        <fullName evidence="4">Lipocalin-like domain-containing protein</fullName>
    </recommendedName>
</protein>
<keyword evidence="1" id="KW-0732">Signal</keyword>
<organism evidence="2 3">
    <name type="scientific">Runella slithyformis (strain ATCC 29530 / DSM 19594 / LMG 11500 / NCIMB 11436 / LSU 4)</name>
    <dbReference type="NCBI Taxonomy" id="761193"/>
    <lineage>
        <taxon>Bacteria</taxon>
        <taxon>Pseudomonadati</taxon>
        <taxon>Bacteroidota</taxon>
        <taxon>Cytophagia</taxon>
        <taxon>Cytophagales</taxon>
        <taxon>Spirosomataceae</taxon>
        <taxon>Runella</taxon>
    </lineage>
</organism>
<feature type="signal peptide" evidence="1">
    <location>
        <begin position="1"/>
        <end position="20"/>
    </location>
</feature>
<keyword evidence="3" id="KW-1185">Reference proteome</keyword>
<evidence type="ECO:0000313" key="2">
    <source>
        <dbReference type="EMBL" id="AEI47128.1"/>
    </source>
</evidence>
<feature type="chain" id="PRO_5031276322" description="Lipocalin-like domain-containing protein" evidence="1">
    <location>
        <begin position="21"/>
        <end position="172"/>
    </location>
</feature>
<dbReference type="EMBL" id="CP002859">
    <property type="protein sequence ID" value="AEI47128.1"/>
    <property type="molecule type" value="Genomic_DNA"/>
</dbReference>
<evidence type="ECO:0008006" key="4">
    <source>
        <dbReference type="Google" id="ProtNLM"/>
    </source>
</evidence>
<dbReference type="KEGG" id="rsi:Runsl_0685"/>
<reference evidence="2 3" key="2">
    <citation type="journal article" date="2012" name="Stand. Genomic Sci.">
        <title>Complete genome sequence of the aquatic bacterium Runella slithyformis type strain (LSU 4(T)).</title>
        <authorList>
            <person name="Copeland A."/>
            <person name="Zhang X."/>
            <person name="Misra M."/>
            <person name="Lapidus A."/>
            <person name="Nolan M."/>
            <person name="Lucas S."/>
            <person name="Deshpande S."/>
            <person name="Cheng J.F."/>
            <person name="Tapia R."/>
            <person name="Goodwin L.A."/>
            <person name="Pitluck S."/>
            <person name="Liolios K."/>
            <person name="Pagani I."/>
            <person name="Ivanova N."/>
            <person name="Mikhailova N."/>
            <person name="Pati A."/>
            <person name="Chen A."/>
            <person name="Palaniappan K."/>
            <person name="Land M."/>
            <person name="Hauser L."/>
            <person name="Pan C."/>
            <person name="Jeffries C.D."/>
            <person name="Detter J.C."/>
            <person name="Brambilla E.M."/>
            <person name="Rohde M."/>
            <person name="Djao O.D."/>
            <person name="Goker M."/>
            <person name="Sikorski J."/>
            <person name="Tindall B.J."/>
            <person name="Woyke T."/>
            <person name="Bristow J."/>
            <person name="Eisen J.A."/>
            <person name="Markowitz V."/>
            <person name="Hugenholtz P."/>
            <person name="Kyrpides N.C."/>
            <person name="Klenk H.P."/>
            <person name="Mavromatis K."/>
        </authorList>
    </citation>
    <scope>NUCLEOTIDE SEQUENCE [LARGE SCALE GENOMIC DNA]</scope>
    <source>
        <strain evidence="3">ATCC 29530 / DSM 19594 / LMG 11500 / NCIMB 11436 / LSU 4</strain>
    </source>
</reference>
<proteinExistence type="predicted"/>
<sequence>MNARLLFSIIVLLLMFSCQNEQNKFVQAEFDKAQGSWTIEKVTLPATAPESLKVYVRSAAFLLSQCKYNAKDFAQNSGTCGGDFEVNGQILRLNYNYLYDKKLFQWSLAIIEQTRTPATINAYLSASQIFDGNWEIVITDNKMTAKRVGVDKPYQPQETVYKGEIIFTATRK</sequence>
<name>A0A7U4E4G7_RUNSL</name>
<dbReference type="PROSITE" id="PS51257">
    <property type="entry name" value="PROKAR_LIPOPROTEIN"/>
    <property type="match status" value="1"/>
</dbReference>
<dbReference type="RefSeq" id="WP_013926451.1">
    <property type="nucleotide sequence ID" value="NC_015703.1"/>
</dbReference>
<gene>
    <name evidence="2" type="ordered locus">Runsl_0685</name>
</gene>
<reference evidence="3" key="1">
    <citation type="submission" date="2011-06" db="EMBL/GenBank/DDBJ databases">
        <title>The complete genome of chromosome of Runella slithyformis DSM 19594.</title>
        <authorList>
            <consortium name="US DOE Joint Genome Institute (JGI-PGF)"/>
            <person name="Lucas S."/>
            <person name="Han J."/>
            <person name="Lapidus A."/>
            <person name="Bruce D."/>
            <person name="Goodwin L."/>
            <person name="Pitluck S."/>
            <person name="Peters L."/>
            <person name="Kyrpides N."/>
            <person name="Mavromatis K."/>
            <person name="Ivanova N."/>
            <person name="Ovchinnikova G."/>
            <person name="Zhang X."/>
            <person name="Misra M."/>
            <person name="Detter J.C."/>
            <person name="Tapia R."/>
            <person name="Han C."/>
            <person name="Land M."/>
            <person name="Hauser L."/>
            <person name="Markowitz V."/>
            <person name="Cheng J.-F."/>
            <person name="Hugenholtz P."/>
            <person name="Woyke T."/>
            <person name="Wu D."/>
            <person name="Tindall B."/>
            <person name="Faehrich R."/>
            <person name="Brambilla E."/>
            <person name="Klenk H.-P."/>
            <person name="Eisen J.A."/>
        </authorList>
    </citation>
    <scope>NUCLEOTIDE SEQUENCE [LARGE SCALE GENOMIC DNA]</scope>
    <source>
        <strain evidence="3">ATCC 29530 / DSM 19594 / LMG 11500 / NCIMB 11436 / LSU 4</strain>
    </source>
</reference>
<evidence type="ECO:0000313" key="3">
    <source>
        <dbReference type="Proteomes" id="UP000000493"/>
    </source>
</evidence>
<evidence type="ECO:0000256" key="1">
    <source>
        <dbReference type="SAM" id="SignalP"/>
    </source>
</evidence>
<dbReference type="AlphaFoldDB" id="A0A7U4E4G7"/>